<proteinExistence type="inferred from homology"/>
<evidence type="ECO:0000313" key="5">
    <source>
        <dbReference type="EMBL" id="ORY42117.1"/>
    </source>
</evidence>
<evidence type="ECO:0000313" key="6">
    <source>
        <dbReference type="Proteomes" id="UP000193920"/>
    </source>
</evidence>
<gene>
    <name evidence="5" type="ORF">LY90DRAFT_458322</name>
</gene>
<evidence type="ECO:0000256" key="1">
    <source>
        <dbReference type="ARBA" id="ARBA00004123"/>
    </source>
</evidence>
<dbReference type="GO" id="GO:0003682">
    <property type="term" value="F:chromatin binding"/>
    <property type="evidence" value="ECO:0007669"/>
    <property type="project" value="TreeGrafter"/>
</dbReference>
<dbReference type="PANTHER" id="PTHR23188:SF12">
    <property type="entry name" value="RNA POLYMERASE II-ASSOCIATED FACTOR 1 HOMOLOG"/>
    <property type="match status" value="1"/>
</dbReference>
<evidence type="ECO:0008006" key="7">
    <source>
        <dbReference type="Google" id="ProtNLM"/>
    </source>
</evidence>
<dbReference type="PANTHER" id="PTHR23188">
    <property type="entry name" value="RNA POLYMERASE II-ASSOCIATED FACTOR 1 HOMOLOG"/>
    <property type="match status" value="1"/>
</dbReference>
<keyword evidence="6" id="KW-1185">Reference proteome</keyword>
<comment type="caution">
    <text evidence="5">The sequence shown here is derived from an EMBL/GenBank/DDBJ whole genome shotgun (WGS) entry which is preliminary data.</text>
</comment>
<dbReference type="AlphaFoldDB" id="A0A1Y2C5G4"/>
<evidence type="ECO:0000256" key="2">
    <source>
        <dbReference type="ARBA" id="ARBA00007560"/>
    </source>
</evidence>
<name>A0A1Y2C5G4_9FUNG</name>
<protein>
    <recommendedName>
        <fullName evidence="7">RNA polymerase II-associated</fullName>
    </recommendedName>
</protein>
<accession>A0A1Y2C5G4</accession>
<dbReference type="GO" id="GO:0016593">
    <property type="term" value="C:Cdc73/Paf1 complex"/>
    <property type="evidence" value="ECO:0007669"/>
    <property type="project" value="InterPro"/>
</dbReference>
<feature type="region of interest" description="Disordered" evidence="4">
    <location>
        <begin position="367"/>
        <end position="391"/>
    </location>
</feature>
<comment type="similarity">
    <text evidence="2">Belongs to the PAF1 family.</text>
</comment>
<dbReference type="InterPro" id="IPR007133">
    <property type="entry name" value="RNA_pol_II-assoc_Paf1"/>
</dbReference>
<comment type="subcellular location">
    <subcellularLocation>
        <location evidence="1">Nucleus</location>
    </subcellularLocation>
</comment>
<reference evidence="5 6" key="1">
    <citation type="submission" date="2016-08" db="EMBL/GenBank/DDBJ databases">
        <title>A Parts List for Fungal Cellulosomes Revealed by Comparative Genomics.</title>
        <authorList>
            <consortium name="DOE Joint Genome Institute"/>
            <person name="Haitjema C.H."/>
            <person name="Gilmore S.P."/>
            <person name="Henske J.K."/>
            <person name="Solomon K.V."/>
            <person name="De Groot R."/>
            <person name="Kuo A."/>
            <person name="Mondo S.J."/>
            <person name="Salamov A.A."/>
            <person name="Labutti K."/>
            <person name="Zhao Z."/>
            <person name="Chiniquy J."/>
            <person name="Barry K."/>
            <person name="Brewer H.M."/>
            <person name="Purvine S.O."/>
            <person name="Wright A.T."/>
            <person name="Boxma B."/>
            <person name="Van Alen T."/>
            <person name="Hackstein J.H."/>
            <person name="Baker S.E."/>
            <person name="Grigoriev I.V."/>
            <person name="O'Malley M.A."/>
        </authorList>
    </citation>
    <scope>NUCLEOTIDE SEQUENCE [LARGE SCALE GENOMIC DNA]</scope>
    <source>
        <strain evidence="5 6">G1</strain>
    </source>
</reference>
<sequence>MSSTKHHHRTIKKPGSGFMCRQRFQNTLPELPFNPKLVEFPFPRDRLYSYKTSQLIENTPYKVLPPDNELGTSLNLIDMKVFEEGPDNKNINPTEPAEIDEEDKILLISNEEYERRKKRSVRPQVSWLRRTEYISNEASNKFKNNEFSEVKMGLSIAKDTAIQSADLSVNGQIKSISRTFKIINETDLFNIKHPTKAYLKAVEIFPVFPDFVRWPNTYSHVQYNSSPLNNNSKETVEKLDEVTSTQLSNAILKPMQNPLDPSETFLSYFQPSVETAKKIILKRKHEDSDDEEFDDEAQEYNFVRDFEYVTNTESKSKKIFFTFNPEQGGAFYNVIQSKLSLRKKRAKSKYAAQVEFDKPNRIELTKREFTNSEERERNEKLKQILTKDRID</sequence>
<organism evidence="5 6">
    <name type="scientific">Neocallimastix californiae</name>
    <dbReference type="NCBI Taxonomy" id="1754190"/>
    <lineage>
        <taxon>Eukaryota</taxon>
        <taxon>Fungi</taxon>
        <taxon>Fungi incertae sedis</taxon>
        <taxon>Chytridiomycota</taxon>
        <taxon>Chytridiomycota incertae sedis</taxon>
        <taxon>Neocallimastigomycetes</taxon>
        <taxon>Neocallimastigales</taxon>
        <taxon>Neocallimastigaceae</taxon>
        <taxon>Neocallimastix</taxon>
    </lineage>
</organism>
<dbReference type="STRING" id="1754190.A0A1Y2C5G4"/>
<dbReference type="EMBL" id="MCOG01000121">
    <property type="protein sequence ID" value="ORY42117.1"/>
    <property type="molecule type" value="Genomic_DNA"/>
</dbReference>
<evidence type="ECO:0000256" key="4">
    <source>
        <dbReference type="SAM" id="MobiDB-lite"/>
    </source>
</evidence>
<dbReference type="Pfam" id="PF03985">
    <property type="entry name" value="Paf1"/>
    <property type="match status" value="1"/>
</dbReference>
<evidence type="ECO:0000256" key="3">
    <source>
        <dbReference type="ARBA" id="ARBA00023242"/>
    </source>
</evidence>
<dbReference type="Proteomes" id="UP000193920">
    <property type="component" value="Unassembled WGS sequence"/>
</dbReference>
<dbReference type="GO" id="GO:0000993">
    <property type="term" value="F:RNA polymerase II complex binding"/>
    <property type="evidence" value="ECO:0007669"/>
    <property type="project" value="TreeGrafter"/>
</dbReference>
<keyword evidence="3" id="KW-0539">Nucleus</keyword>
<dbReference type="GO" id="GO:0006368">
    <property type="term" value="P:transcription elongation by RNA polymerase II"/>
    <property type="evidence" value="ECO:0007669"/>
    <property type="project" value="InterPro"/>
</dbReference>
<dbReference type="OrthoDB" id="10260285at2759"/>